<dbReference type="InterPro" id="IPR023393">
    <property type="entry name" value="START-like_dom_sf"/>
</dbReference>
<organism evidence="3 4">
    <name type="scientific">Phytoactinopolyspora mesophila</name>
    <dbReference type="NCBI Taxonomy" id="2650750"/>
    <lineage>
        <taxon>Bacteria</taxon>
        <taxon>Bacillati</taxon>
        <taxon>Actinomycetota</taxon>
        <taxon>Actinomycetes</taxon>
        <taxon>Jiangellales</taxon>
        <taxon>Jiangellaceae</taxon>
        <taxon>Phytoactinopolyspora</taxon>
    </lineage>
</organism>
<dbReference type="SUPFAM" id="SSF55961">
    <property type="entry name" value="Bet v1-like"/>
    <property type="match status" value="1"/>
</dbReference>
<sequence>MDRHFDTQHDAEFDADPDQVWDAIATGPGIDSWFMGRNDVEPGPDGTIRMAFGGYTPEHRITEWEPHRRLAYRTDEADDGRFVAYEFLIEGRDQASTTLRMTVSGFLPGDDWEAEYDAMTRGLALYFRTLAEYLTYFAGRTATPVTAFGPLITDWQRARHMLYAELGLPDVPRAGTSARFQGPESRTIDGTVYFIDTDAVGIRTSDAMYRFVKGFSGPIVAMHHVFGDVDRDAAEASWQTWLSRLHP</sequence>
<evidence type="ECO:0000259" key="2">
    <source>
        <dbReference type="Pfam" id="PF08327"/>
    </source>
</evidence>
<dbReference type="EMBL" id="WLZY01000004">
    <property type="protein sequence ID" value="NDL58255.1"/>
    <property type="molecule type" value="Genomic_DNA"/>
</dbReference>
<proteinExistence type="inferred from homology"/>
<dbReference type="RefSeq" id="WP_162451048.1">
    <property type="nucleotide sequence ID" value="NZ_WLZY01000004.1"/>
</dbReference>
<reference evidence="3 4" key="1">
    <citation type="submission" date="2019-11" db="EMBL/GenBank/DDBJ databases">
        <authorList>
            <person name="Li X.-J."/>
            <person name="Feng X.-M."/>
        </authorList>
    </citation>
    <scope>NUCLEOTIDE SEQUENCE [LARGE SCALE GENOMIC DNA]</scope>
    <source>
        <strain evidence="3 4">XMNu-373</strain>
    </source>
</reference>
<dbReference type="Gene3D" id="3.30.530.20">
    <property type="match status" value="1"/>
</dbReference>
<dbReference type="Proteomes" id="UP000460435">
    <property type="component" value="Unassembled WGS sequence"/>
</dbReference>
<comment type="caution">
    <text evidence="3">The sequence shown here is derived from an EMBL/GenBank/DDBJ whole genome shotgun (WGS) entry which is preliminary data.</text>
</comment>
<keyword evidence="4" id="KW-1185">Reference proteome</keyword>
<feature type="domain" description="Activator of Hsp90 ATPase homologue 1/2-like C-terminal" evidence="2">
    <location>
        <begin position="14"/>
        <end position="134"/>
    </location>
</feature>
<dbReference type="Pfam" id="PF08327">
    <property type="entry name" value="AHSA1"/>
    <property type="match status" value="1"/>
</dbReference>
<evidence type="ECO:0000256" key="1">
    <source>
        <dbReference type="ARBA" id="ARBA00006817"/>
    </source>
</evidence>
<dbReference type="CDD" id="cd07814">
    <property type="entry name" value="SRPBCC_CalC_Aha1-like"/>
    <property type="match status" value="1"/>
</dbReference>
<dbReference type="InterPro" id="IPR013538">
    <property type="entry name" value="ASHA1/2-like_C"/>
</dbReference>
<accession>A0A7K3M4S6</accession>
<gene>
    <name evidence="3" type="ORF">F7O44_14360</name>
</gene>
<evidence type="ECO:0000313" key="4">
    <source>
        <dbReference type="Proteomes" id="UP000460435"/>
    </source>
</evidence>
<comment type="similarity">
    <text evidence="1">Belongs to the AHA1 family.</text>
</comment>
<name>A0A7K3M4S6_9ACTN</name>
<protein>
    <submittedName>
        <fullName evidence="3">SRPBCC domain-containing protein</fullName>
    </submittedName>
</protein>
<evidence type="ECO:0000313" key="3">
    <source>
        <dbReference type="EMBL" id="NDL58255.1"/>
    </source>
</evidence>
<dbReference type="AlphaFoldDB" id="A0A7K3M4S6"/>